<dbReference type="InterPro" id="IPR003004">
    <property type="entry name" value="GspF/PilC"/>
</dbReference>
<dbReference type="RefSeq" id="WP_208844221.1">
    <property type="nucleotide sequence ID" value="NZ_CP072133.1"/>
</dbReference>
<dbReference type="GO" id="GO:0005886">
    <property type="term" value="C:plasma membrane"/>
    <property type="evidence" value="ECO:0007669"/>
    <property type="project" value="UniProtKB-SubCell"/>
</dbReference>
<keyword evidence="3" id="KW-1003">Cell membrane</keyword>
<evidence type="ECO:0000256" key="2">
    <source>
        <dbReference type="ARBA" id="ARBA00005745"/>
    </source>
</evidence>
<feature type="transmembrane region" description="Helical" evidence="7">
    <location>
        <begin position="166"/>
        <end position="188"/>
    </location>
</feature>
<evidence type="ECO:0000259" key="8">
    <source>
        <dbReference type="Pfam" id="PF00482"/>
    </source>
</evidence>
<evidence type="ECO:0000256" key="7">
    <source>
        <dbReference type="SAM" id="Phobius"/>
    </source>
</evidence>
<dbReference type="InterPro" id="IPR018076">
    <property type="entry name" value="T2SS_GspF_dom"/>
</dbReference>
<evidence type="ECO:0000256" key="4">
    <source>
        <dbReference type="ARBA" id="ARBA00022692"/>
    </source>
</evidence>
<dbReference type="KEGG" id="pxi:J5O05_07295"/>
<dbReference type="Proteomes" id="UP000664904">
    <property type="component" value="Chromosome"/>
</dbReference>
<feature type="transmembrane region" description="Helical" evidence="7">
    <location>
        <begin position="371"/>
        <end position="394"/>
    </location>
</feature>
<proteinExistence type="inferred from homology"/>
<dbReference type="Pfam" id="PF00482">
    <property type="entry name" value="T2SSF"/>
    <property type="match status" value="2"/>
</dbReference>
<protein>
    <submittedName>
        <fullName evidence="9">Type II secretion system F family protein</fullName>
    </submittedName>
</protein>
<gene>
    <name evidence="9" type="ORF">J5O05_07295</name>
</gene>
<keyword evidence="6 7" id="KW-0472">Membrane</keyword>
<dbReference type="PANTHER" id="PTHR30012:SF0">
    <property type="entry name" value="TYPE II SECRETION SYSTEM PROTEIN F-RELATED"/>
    <property type="match status" value="1"/>
</dbReference>
<organism evidence="9 10">
    <name type="scientific">Pseudoalteromonas xiamenensis</name>
    <dbReference type="NCBI Taxonomy" id="882626"/>
    <lineage>
        <taxon>Bacteria</taxon>
        <taxon>Pseudomonadati</taxon>
        <taxon>Pseudomonadota</taxon>
        <taxon>Gammaproteobacteria</taxon>
        <taxon>Alteromonadales</taxon>
        <taxon>Pseudoalteromonadaceae</taxon>
        <taxon>Pseudoalteromonas</taxon>
    </lineage>
</organism>
<dbReference type="EMBL" id="CP072133">
    <property type="protein sequence ID" value="QTH72597.1"/>
    <property type="molecule type" value="Genomic_DNA"/>
</dbReference>
<dbReference type="AlphaFoldDB" id="A0A975HM48"/>
<evidence type="ECO:0000313" key="10">
    <source>
        <dbReference type="Proteomes" id="UP000664904"/>
    </source>
</evidence>
<feature type="domain" description="Type II secretion system protein GspF" evidence="8">
    <location>
        <begin position="272"/>
        <end position="389"/>
    </location>
</feature>
<name>A0A975HM48_9GAMM</name>
<dbReference type="InterPro" id="IPR042094">
    <property type="entry name" value="T2SS_GspF_sf"/>
</dbReference>
<keyword evidence="10" id="KW-1185">Reference proteome</keyword>
<comment type="subcellular location">
    <subcellularLocation>
        <location evidence="1">Cell membrane</location>
        <topology evidence="1">Multi-pass membrane protein</topology>
    </subcellularLocation>
</comment>
<evidence type="ECO:0000313" key="9">
    <source>
        <dbReference type="EMBL" id="QTH72597.1"/>
    </source>
</evidence>
<dbReference type="PANTHER" id="PTHR30012">
    <property type="entry name" value="GENERAL SECRETION PATHWAY PROTEIN"/>
    <property type="match status" value="1"/>
</dbReference>
<evidence type="ECO:0000256" key="6">
    <source>
        <dbReference type="ARBA" id="ARBA00023136"/>
    </source>
</evidence>
<sequence length="399" mass="44940">MKTFQYKAFEQSGAKNNGFIEASDELKALEILKSQGLLVVSIEEPQKKLGLSLFKQKVSLADVEFLTSELSLLLASGVKIDKGLDIIKRSKSNPALAVLLSELSKSLKSGMSLSEAFRQQSDTFDELYCSLIALGEASGNLSQVFHDLSLDLKFKRQLQQKIISSLTYPLVIFCVCILSVFFIFNVIIPRMAVMFKDADSIPWYTELMLNTSDWMTNYQWFLISGVVLSGAVIWKFRKSPQFQLWWQRKAIKLPLIKKAVLLIESIRFNSGLTMMIKADVPIDKALALSCNNIKNLEIRRELEIARNNIKKGHVLSSVLRQTSIYPEFYISLLEVGEESGKLDVVFDEITNRSRTEFETWTQRVTSLIEPLMILIMGGLVGGVVVIMLLSMVSINDIGV</sequence>
<accession>A0A975HM48</accession>
<dbReference type="PRINTS" id="PR00812">
    <property type="entry name" value="BCTERIALGSPF"/>
</dbReference>
<evidence type="ECO:0000256" key="3">
    <source>
        <dbReference type="ARBA" id="ARBA00022475"/>
    </source>
</evidence>
<evidence type="ECO:0000256" key="5">
    <source>
        <dbReference type="ARBA" id="ARBA00022989"/>
    </source>
</evidence>
<feature type="domain" description="Type II secretion system protein GspF" evidence="8">
    <location>
        <begin position="67"/>
        <end position="189"/>
    </location>
</feature>
<feature type="transmembrane region" description="Helical" evidence="7">
    <location>
        <begin position="218"/>
        <end position="236"/>
    </location>
</feature>
<comment type="similarity">
    <text evidence="2">Belongs to the GSP F family.</text>
</comment>
<evidence type="ECO:0000256" key="1">
    <source>
        <dbReference type="ARBA" id="ARBA00004651"/>
    </source>
</evidence>
<dbReference type="Gene3D" id="1.20.81.30">
    <property type="entry name" value="Type II secretion system (T2SS), domain F"/>
    <property type="match status" value="2"/>
</dbReference>
<keyword evidence="4 7" id="KW-0812">Transmembrane</keyword>
<keyword evidence="5 7" id="KW-1133">Transmembrane helix</keyword>
<reference evidence="9" key="1">
    <citation type="submission" date="2021-03" db="EMBL/GenBank/DDBJ databases">
        <title>Complete Genome of Pseudoalteromonas xiamenensis STKMTI.2, a new potential marine bacterium producing anti-Vibrio compounds.</title>
        <authorList>
            <person name="Handayani D.P."/>
            <person name="Isnansetyo A."/>
            <person name="Istiqomah I."/>
            <person name="Jumina J."/>
        </authorList>
    </citation>
    <scope>NUCLEOTIDE SEQUENCE</scope>
    <source>
        <strain evidence="9">STKMTI.2</strain>
    </source>
</reference>